<dbReference type="PANTHER" id="PTHR33371">
    <property type="entry name" value="INTERMEMBRANE PHOSPHOLIPID TRANSPORT SYSTEM BINDING PROTEIN MLAD-RELATED"/>
    <property type="match status" value="1"/>
</dbReference>
<feature type="signal peptide" evidence="2">
    <location>
        <begin position="1"/>
        <end position="24"/>
    </location>
</feature>
<dbReference type="InterPro" id="IPR024516">
    <property type="entry name" value="Mce_C"/>
</dbReference>
<dbReference type="Proteomes" id="UP000230842">
    <property type="component" value="Unassembled WGS sequence"/>
</dbReference>
<reference evidence="5 6" key="1">
    <citation type="submission" date="2017-11" db="EMBL/GenBank/DDBJ databases">
        <title>Genomic Encyclopedia of Archaeal and Bacterial Type Strains, Phase II (KMG-II): From Individual Species to Whole Genera.</title>
        <authorList>
            <person name="Goeker M."/>
        </authorList>
    </citation>
    <scope>NUCLEOTIDE SEQUENCE [LARGE SCALE GENOMIC DNA]</scope>
    <source>
        <strain evidence="5 6">DSM 27763</strain>
    </source>
</reference>
<sequence length="363" mass="38825">MRARPIAVAVVASMALSGCTLSSAGDLPLPGGADLGDDPYTVEVEFTDVLDLVPQSAVKVGDVSVGRVTDVELDGWQAVVTVAVRDDVELPDDAIASIRQTSILGEKFVSLDSPPDGGSGTLGDGDRIPLERTRQTPEIEEVLGALSLVLNGGALEKAQLISSEMNEALGGREAETRTVLRRLDEFMETASDSKDDIVTAIEQIDQLARATDQQQEAINTALDDLPEALQTIDAQRANLVRMLGSLEKLSTVGTDVIVRSKQAVLSDLRQLDPILAELAESGDSLVSALEVLPTFPFPDALLGETVSEATSYQMGDYTNVSVDFDTDFYQTIKRMTKAERRSLKQYLRGNDLASVMAESAVAP</sequence>
<dbReference type="PANTHER" id="PTHR33371:SF15">
    <property type="entry name" value="LIPOPROTEIN LPRN"/>
    <property type="match status" value="1"/>
</dbReference>
<evidence type="ECO:0000313" key="5">
    <source>
        <dbReference type="EMBL" id="PJJ58298.1"/>
    </source>
</evidence>
<feature type="domain" description="Mammalian cell entry C-terminal" evidence="4">
    <location>
        <begin position="121"/>
        <end position="290"/>
    </location>
</feature>
<dbReference type="PROSITE" id="PS51257">
    <property type="entry name" value="PROKAR_LIPOPROTEIN"/>
    <property type="match status" value="1"/>
</dbReference>
<evidence type="ECO:0000259" key="4">
    <source>
        <dbReference type="Pfam" id="PF11887"/>
    </source>
</evidence>
<protein>
    <submittedName>
        <fullName evidence="5">Phospholipid/cholesterol/gamma-HCH transport system substrate-binding protein</fullName>
    </submittedName>
</protein>
<evidence type="ECO:0000313" key="6">
    <source>
        <dbReference type="Proteomes" id="UP000230842"/>
    </source>
</evidence>
<dbReference type="GO" id="GO:0005576">
    <property type="term" value="C:extracellular region"/>
    <property type="evidence" value="ECO:0007669"/>
    <property type="project" value="TreeGrafter"/>
</dbReference>
<dbReference type="InterPro" id="IPR052336">
    <property type="entry name" value="MlaD_Phospholipid_Transporter"/>
</dbReference>
<keyword evidence="6" id="KW-1185">Reference proteome</keyword>
<dbReference type="OrthoDB" id="9774928at2"/>
<dbReference type="NCBIfam" id="TIGR00996">
    <property type="entry name" value="Mtu_fam_mce"/>
    <property type="match status" value="1"/>
</dbReference>
<keyword evidence="2" id="KW-0732">Signal</keyword>
<accession>A0A2M9BK37</accession>
<dbReference type="InterPro" id="IPR003399">
    <property type="entry name" value="Mce/MlaD"/>
</dbReference>
<evidence type="ECO:0000256" key="2">
    <source>
        <dbReference type="SAM" id="SignalP"/>
    </source>
</evidence>
<dbReference type="Pfam" id="PF02470">
    <property type="entry name" value="MlaD"/>
    <property type="match status" value="1"/>
</dbReference>
<evidence type="ECO:0000259" key="3">
    <source>
        <dbReference type="Pfam" id="PF02470"/>
    </source>
</evidence>
<dbReference type="Pfam" id="PF11887">
    <property type="entry name" value="Mce4_CUP1"/>
    <property type="match status" value="1"/>
</dbReference>
<dbReference type="InterPro" id="IPR005693">
    <property type="entry name" value="Mce"/>
</dbReference>
<feature type="chain" id="PRO_5014715149" evidence="2">
    <location>
        <begin position="25"/>
        <end position="363"/>
    </location>
</feature>
<evidence type="ECO:0000256" key="1">
    <source>
        <dbReference type="SAM" id="MobiDB-lite"/>
    </source>
</evidence>
<feature type="domain" description="Mce/MlaD" evidence="3">
    <location>
        <begin position="39"/>
        <end position="113"/>
    </location>
</feature>
<gene>
    <name evidence="5" type="ORF">CLV56_2549</name>
</gene>
<dbReference type="AlphaFoldDB" id="A0A2M9BK37"/>
<dbReference type="EMBL" id="PGEZ01000001">
    <property type="protein sequence ID" value="PJJ58298.1"/>
    <property type="molecule type" value="Genomic_DNA"/>
</dbReference>
<comment type="caution">
    <text evidence="5">The sequence shown here is derived from an EMBL/GenBank/DDBJ whole genome shotgun (WGS) entry which is preliminary data.</text>
</comment>
<feature type="region of interest" description="Disordered" evidence="1">
    <location>
        <begin position="109"/>
        <end position="129"/>
    </location>
</feature>
<name>A0A2M9BK37_9ACTN</name>
<proteinExistence type="predicted"/>
<organism evidence="5 6">
    <name type="scientific">Mumia flava</name>
    <dbReference type="NCBI Taxonomy" id="1348852"/>
    <lineage>
        <taxon>Bacteria</taxon>
        <taxon>Bacillati</taxon>
        <taxon>Actinomycetota</taxon>
        <taxon>Actinomycetes</taxon>
        <taxon>Propionibacteriales</taxon>
        <taxon>Nocardioidaceae</taxon>
        <taxon>Mumia</taxon>
    </lineage>
</organism>
<dbReference type="RefSeq" id="WP_100414912.1">
    <property type="nucleotide sequence ID" value="NZ_PGEZ01000001.1"/>
</dbReference>